<dbReference type="EMBL" id="KN846992">
    <property type="protein sequence ID" value="KIW90580.1"/>
    <property type="molecule type" value="Genomic_DNA"/>
</dbReference>
<feature type="transmembrane region" description="Helical" evidence="7">
    <location>
        <begin position="360"/>
        <end position="381"/>
    </location>
</feature>
<evidence type="ECO:0000256" key="4">
    <source>
        <dbReference type="ARBA" id="ARBA00022970"/>
    </source>
</evidence>
<feature type="transmembrane region" description="Helical" evidence="7">
    <location>
        <begin position="288"/>
        <end position="307"/>
    </location>
</feature>
<dbReference type="OrthoDB" id="3900342at2759"/>
<dbReference type="PIRSF" id="PIRSF006060">
    <property type="entry name" value="AA_transporter"/>
    <property type="match status" value="1"/>
</dbReference>
<dbReference type="GO" id="GO:0015171">
    <property type="term" value="F:amino acid transmembrane transporter activity"/>
    <property type="evidence" value="ECO:0007669"/>
    <property type="project" value="TreeGrafter"/>
</dbReference>
<keyword evidence="5 7" id="KW-1133">Transmembrane helix</keyword>
<sequence>MLYCTVHALGELAVLFPISGAFAVYNSRFIDPVWGFAMGWNYALYWLVTLPLELTAASITLSFWSGARNVNPAAWVVIFYIVVVLINFFGVRGYGEAEFIFSIIKVLAVIGFCILGIIIVTGGVGPQGYLGAHYWYDPGAFNHGFKGLRSTFVTAALSFGGTELVGLTAAETENPRKSPPTAVKQVFWRICLFYMVSLTIVGCPVTYTNDQLLNGSSSSDTNASPFVIAVKNAGIAAVPSIMNPVILIAVLSVGNSSICGFSRTLAALADRGQAPRFLRYIDQAGRPLLAIIFASAVGLLCFIVAAGDDTRTQAFNWMLAISGLSSVMTWASICACHIRFRAAWKHNGYNVSELPFTSQPGVAFFEAYLSFPVVLAFYLAFKLWKRPAFKRIQDIDVTSGRRELDLADILAFERAEQAG</sequence>
<feature type="transmembrane region" description="Helical" evidence="7">
    <location>
        <begin position="99"/>
        <end position="120"/>
    </location>
</feature>
<keyword evidence="6 7" id="KW-0472">Membrane</keyword>
<keyword evidence="3 7" id="KW-0812">Transmembrane</keyword>
<evidence type="ECO:0000256" key="3">
    <source>
        <dbReference type="ARBA" id="ARBA00022692"/>
    </source>
</evidence>
<evidence type="ECO:0000313" key="9">
    <source>
        <dbReference type="EMBL" id="KIW90580.1"/>
    </source>
</evidence>
<feature type="transmembrane region" description="Helical" evidence="7">
    <location>
        <begin position="186"/>
        <end position="207"/>
    </location>
</feature>
<evidence type="ECO:0000259" key="8">
    <source>
        <dbReference type="Pfam" id="PF00324"/>
    </source>
</evidence>
<dbReference type="Proteomes" id="UP000053789">
    <property type="component" value="Unassembled WGS sequence"/>
</dbReference>
<reference evidence="9" key="1">
    <citation type="submission" date="2015-01" db="EMBL/GenBank/DDBJ databases">
        <title>The Genome Sequence of Cladophialophora bantiana CBS 173.52.</title>
        <authorList>
            <consortium name="The Broad Institute Genomics Platform"/>
            <person name="Cuomo C."/>
            <person name="de Hoog S."/>
            <person name="Gorbushina A."/>
            <person name="Stielow B."/>
            <person name="Teixiera M."/>
            <person name="Abouelleil A."/>
            <person name="Chapman S.B."/>
            <person name="Priest M."/>
            <person name="Young S.K."/>
            <person name="Wortman J."/>
            <person name="Nusbaum C."/>
            <person name="Birren B."/>
        </authorList>
    </citation>
    <scope>NUCLEOTIDE SEQUENCE [LARGE SCALE GENOMIC DNA]</scope>
    <source>
        <strain evidence="9">CBS 173.52</strain>
    </source>
</reference>
<proteinExistence type="predicted"/>
<evidence type="ECO:0000256" key="2">
    <source>
        <dbReference type="ARBA" id="ARBA00022448"/>
    </source>
</evidence>
<name>A0A0D2HIL7_CLAB1</name>
<dbReference type="GO" id="GO:0016020">
    <property type="term" value="C:membrane"/>
    <property type="evidence" value="ECO:0007669"/>
    <property type="project" value="UniProtKB-SubCell"/>
</dbReference>
<dbReference type="Gene3D" id="1.20.1740.10">
    <property type="entry name" value="Amino acid/polyamine transporter I"/>
    <property type="match status" value="1"/>
</dbReference>
<protein>
    <recommendedName>
        <fullName evidence="8">Amino acid permease/ SLC12A domain-containing protein</fullName>
    </recommendedName>
</protein>
<evidence type="ECO:0000313" key="10">
    <source>
        <dbReference type="Proteomes" id="UP000053789"/>
    </source>
</evidence>
<dbReference type="HOGENOM" id="CLU_007946_12_0_1"/>
<dbReference type="GeneID" id="27701291"/>
<dbReference type="Pfam" id="PF00324">
    <property type="entry name" value="AA_permease"/>
    <property type="match status" value="1"/>
</dbReference>
<dbReference type="InterPro" id="IPR004841">
    <property type="entry name" value="AA-permease/SLC12A_dom"/>
</dbReference>
<dbReference type="PANTHER" id="PTHR43341">
    <property type="entry name" value="AMINO ACID PERMEASE"/>
    <property type="match status" value="1"/>
</dbReference>
<feature type="transmembrane region" description="Helical" evidence="7">
    <location>
        <begin position="39"/>
        <end position="61"/>
    </location>
</feature>
<gene>
    <name evidence="9" type="ORF">Z519_08363</name>
</gene>
<keyword evidence="4" id="KW-0029">Amino-acid transport</keyword>
<organism evidence="9 10">
    <name type="scientific">Cladophialophora bantiana (strain ATCC 10958 / CBS 173.52 / CDC B-1940 / NIH 8579)</name>
    <name type="common">Xylohypha bantiana</name>
    <dbReference type="NCBI Taxonomy" id="1442370"/>
    <lineage>
        <taxon>Eukaryota</taxon>
        <taxon>Fungi</taxon>
        <taxon>Dikarya</taxon>
        <taxon>Ascomycota</taxon>
        <taxon>Pezizomycotina</taxon>
        <taxon>Eurotiomycetes</taxon>
        <taxon>Chaetothyriomycetidae</taxon>
        <taxon>Chaetothyriales</taxon>
        <taxon>Herpotrichiellaceae</taxon>
        <taxon>Cladophialophora</taxon>
    </lineage>
</organism>
<dbReference type="AlphaFoldDB" id="A0A0D2HIL7"/>
<dbReference type="PANTHER" id="PTHR43341:SF1">
    <property type="entry name" value="GENERAL AMINO-ACID PERMEASE GAP1"/>
    <property type="match status" value="1"/>
</dbReference>
<dbReference type="VEuPathDB" id="FungiDB:Z519_08363"/>
<feature type="transmembrane region" description="Helical" evidence="7">
    <location>
        <begin position="73"/>
        <end position="93"/>
    </location>
</feature>
<keyword evidence="2" id="KW-0813">Transport</keyword>
<dbReference type="InterPro" id="IPR050524">
    <property type="entry name" value="APC_YAT"/>
</dbReference>
<dbReference type="RefSeq" id="XP_016617249.1">
    <property type="nucleotide sequence ID" value="XM_016766091.1"/>
</dbReference>
<feature type="domain" description="Amino acid permease/ SLC12A" evidence="8">
    <location>
        <begin position="1"/>
        <end position="363"/>
    </location>
</feature>
<accession>A0A0D2HIL7</accession>
<keyword evidence="10" id="KW-1185">Reference proteome</keyword>
<dbReference type="FunFam" id="1.20.1740.10:FF:000001">
    <property type="entry name" value="Amino acid permease"/>
    <property type="match status" value="1"/>
</dbReference>
<evidence type="ECO:0000256" key="5">
    <source>
        <dbReference type="ARBA" id="ARBA00022989"/>
    </source>
</evidence>
<evidence type="ECO:0000256" key="6">
    <source>
        <dbReference type="ARBA" id="ARBA00023136"/>
    </source>
</evidence>
<comment type="subcellular location">
    <subcellularLocation>
        <location evidence="1">Membrane</location>
        <topology evidence="1">Multi-pass membrane protein</topology>
    </subcellularLocation>
</comment>
<evidence type="ECO:0000256" key="7">
    <source>
        <dbReference type="SAM" id="Phobius"/>
    </source>
</evidence>
<evidence type="ECO:0000256" key="1">
    <source>
        <dbReference type="ARBA" id="ARBA00004141"/>
    </source>
</evidence>